<feature type="domain" description="HTH cro/C1-type" evidence="1">
    <location>
        <begin position="21"/>
        <end position="75"/>
    </location>
</feature>
<dbReference type="Proteomes" id="UP001250214">
    <property type="component" value="Unassembled WGS sequence"/>
</dbReference>
<evidence type="ECO:0000313" key="3">
    <source>
        <dbReference type="Proteomes" id="UP001250214"/>
    </source>
</evidence>
<dbReference type="Gene3D" id="1.10.260.40">
    <property type="entry name" value="lambda repressor-like DNA-binding domains"/>
    <property type="match status" value="1"/>
</dbReference>
<dbReference type="InterPro" id="IPR010982">
    <property type="entry name" value="Lambda_DNA-bd_dom_sf"/>
</dbReference>
<dbReference type="Gene3D" id="2.30.110.10">
    <property type="entry name" value="Electron Transport, Fmn-binding Protein, Chain A"/>
    <property type="match status" value="1"/>
</dbReference>
<dbReference type="PROSITE" id="PS50943">
    <property type="entry name" value="HTH_CROC1"/>
    <property type="match status" value="1"/>
</dbReference>
<organism evidence="2 3">
    <name type="scientific">Lipingzhangella rawalii</name>
    <dbReference type="NCBI Taxonomy" id="2055835"/>
    <lineage>
        <taxon>Bacteria</taxon>
        <taxon>Bacillati</taxon>
        <taxon>Actinomycetota</taxon>
        <taxon>Actinomycetes</taxon>
        <taxon>Streptosporangiales</taxon>
        <taxon>Nocardiopsidaceae</taxon>
        <taxon>Lipingzhangella</taxon>
    </lineage>
</organism>
<dbReference type="SUPFAM" id="SSF47413">
    <property type="entry name" value="lambda repressor-like DNA-binding domains"/>
    <property type="match status" value="1"/>
</dbReference>
<dbReference type="CDD" id="cd00093">
    <property type="entry name" value="HTH_XRE"/>
    <property type="match status" value="1"/>
</dbReference>
<comment type="caution">
    <text evidence="2">The sequence shown here is derived from an EMBL/GenBank/DDBJ whole genome shotgun (WGS) entry which is preliminary data.</text>
</comment>
<dbReference type="EMBL" id="JAVLVT010000017">
    <property type="protein sequence ID" value="MDS1272600.1"/>
    <property type="molecule type" value="Genomic_DNA"/>
</dbReference>
<keyword evidence="3" id="KW-1185">Reference proteome</keyword>
<dbReference type="InterPro" id="IPR024747">
    <property type="entry name" value="Pyridox_Oxase-rel"/>
</dbReference>
<dbReference type="SUPFAM" id="SSF50475">
    <property type="entry name" value="FMN-binding split barrel"/>
    <property type="match status" value="1"/>
</dbReference>
<dbReference type="Pfam" id="PF01381">
    <property type="entry name" value="HTH_3"/>
    <property type="match status" value="1"/>
</dbReference>
<reference evidence="3" key="1">
    <citation type="submission" date="2023-07" db="EMBL/GenBank/DDBJ databases">
        <title>Novel species in the genus Lipingzhangella isolated from Sambhar Salt Lake.</title>
        <authorList>
            <person name="Jiya N."/>
            <person name="Kajale S."/>
            <person name="Sharma A."/>
        </authorList>
    </citation>
    <scope>NUCLEOTIDE SEQUENCE [LARGE SCALE GENOMIC DNA]</scope>
    <source>
        <strain evidence="3">LS1_29</strain>
    </source>
</reference>
<dbReference type="SMART" id="SM00530">
    <property type="entry name" value="HTH_XRE"/>
    <property type="match status" value="1"/>
</dbReference>
<accession>A0ABU2HCS0</accession>
<dbReference type="InterPro" id="IPR012349">
    <property type="entry name" value="Split_barrel_FMN-bd"/>
</dbReference>
<proteinExistence type="predicted"/>
<dbReference type="RefSeq" id="WP_310914196.1">
    <property type="nucleotide sequence ID" value="NZ_JAVLVT010000017.1"/>
</dbReference>
<name>A0ABU2HCS0_9ACTN</name>
<dbReference type="Pfam" id="PF12900">
    <property type="entry name" value="Pyridox_ox_2"/>
    <property type="match status" value="1"/>
</dbReference>
<dbReference type="InterPro" id="IPR001387">
    <property type="entry name" value="Cro/C1-type_HTH"/>
</dbReference>
<protein>
    <submittedName>
        <fullName evidence="2">Pyridoxamine 5'-phosphate oxidase family protein</fullName>
    </submittedName>
</protein>
<gene>
    <name evidence="2" type="ORF">RIF23_20130</name>
</gene>
<evidence type="ECO:0000313" key="2">
    <source>
        <dbReference type="EMBL" id="MDS1272600.1"/>
    </source>
</evidence>
<evidence type="ECO:0000259" key="1">
    <source>
        <dbReference type="PROSITE" id="PS50943"/>
    </source>
</evidence>
<sequence length="228" mass="24898">MNSDNKAPSAIVGWGEVSRQVARRRAELGLSVVELAQRAGLSPGYVTHLEQYPTDLGAHVVARLARALETSSTVLLGVDAELLPWYARSDTGVPGVETLTSTQCMHLLRPGGVGRVAFLCEPQAAPLVFPVNFAVVDEDIVFRTAPRGIIARHADGLASFEVDQIDEARSAGWSVLLMGRIQRVWHVRDLEKLATVSMRSWAGEERRAWMRIIPDEVSGRRVVPGVSP</sequence>